<reference evidence="4 5" key="1">
    <citation type="submission" date="2018-08" db="EMBL/GenBank/DDBJ databases">
        <title>A genome reference for cultivated species of the human gut microbiota.</title>
        <authorList>
            <person name="Zou Y."/>
            <person name="Xue W."/>
            <person name="Luo G."/>
        </authorList>
    </citation>
    <scope>NUCLEOTIDE SEQUENCE [LARGE SCALE GENOMIC DNA]</scope>
    <source>
        <strain evidence="4 5">AM07-24</strain>
    </source>
</reference>
<organism evidence="4 5">
    <name type="scientific">Emergencia timonensis</name>
    <dbReference type="NCBI Taxonomy" id="1776384"/>
    <lineage>
        <taxon>Bacteria</taxon>
        <taxon>Bacillati</taxon>
        <taxon>Bacillota</taxon>
        <taxon>Clostridia</taxon>
        <taxon>Peptostreptococcales</taxon>
        <taxon>Anaerovoracaceae</taxon>
        <taxon>Emergencia</taxon>
    </lineage>
</organism>
<accession>A0A415E535</accession>
<comment type="caution">
    <text evidence="4">The sequence shown here is derived from an EMBL/GenBank/DDBJ whole genome shotgun (WGS) entry which is preliminary data.</text>
</comment>
<dbReference type="PIRSF" id="PIRSF005962">
    <property type="entry name" value="Pept_M20D_amidohydro"/>
    <property type="match status" value="1"/>
</dbReference>
<gene>
    <name evidence="4" type="ORF">DW099_08960</name>
</gene>
<dbReference type="InterPro" id="IPR002933">
    <property type="entry name" value="Peptidase_M20"/>
</dbReference>
<dbReference type="Gene3D" id="3.40.630.10">
    <property type="entry name" value="Zn peptidases"/>
    <property type="match status" value="1"/>
</dbReference>
<comment type="cofactor">
    <cofactor evidence="2">
        <name>Mn(2+)</name>
        <dbReference type="ChEBI" id="CHEBI:29035"/>
    </cofactor>
    <text evidence="2">The Mn(2+) ion enhances activity.</text>
</comment>
<sequence>MNILETAAKYSDYQIEKRRYFHENPEISEFEFNTSKVVKEELDKIGVPWKACGLETGVLATIKGAKPGKTILIRGDMDALTVQEDTGHSFASKNEGVMHACGHDCHTSMMLTAAHILNDMKSELCGTVKLAFQPAEEVAKGAKSMIENGALEGVDGCFGIHVWSDVPAGHISCEPGPRMASADQFTIHVTGKGGHGAAPHQCIDAAVVSSAIVNNLQTIVSREIAPVDSAVVTVGRMDVGTRWNVVAENAVLEGTSRCFSNETWELLPERIESIAKDTAKVFRAEAEVENIRLVPPTINDEMMSSIACEAAKTIMGEEAPVSAEATMGGEDFAFFMQQVPGAVALLGVGNEACGAVWPQHSGKFCVDESALIKGAMLYAQVAMDFNARP</sequence>
<dbReference type="Gene3D" id="3.30.70.360">
    <property type="match status" value="1"/>
</dbReference>
<keyword evidence="2" id="KW-0479">Metal-binding</keyword>
<dbReference type="PANTHER" id="PTHR11014:SF63">
    <property type="entry name" value="METALLOPEPTIDASE, PUTATIVE (AFU_ORTHOLOGUE AFUA_6G09600)-RELATED"/>
    <property type="match status" value="1"/>
</dbReference>
<dbReference type="InterPro" id="IPR036264">
    <property type="entry name" value="Bact_exopeptidase_dim_dom"/>
</dbReference>
<evidence type="ECO:0000313" key="4">
    <source>
        <dbReference type="EMBL" id="RHJ88763.1"/>
    </source>
</evidence>
<feature type="binding site" evidence="2">
    <location>
        <position position="137"/>
    </location>
    <ligand>
        <name>Mn(2+)</name>
        <dbReference type="ChEBI" id="CHEBI:29035"/>
        <label>2</label>
    </ligand>
</feature>
<dbReference type="GO" id="GO:0050118">
    <property type="term" value="F:N-acetyldiaminopimelate deacetylase activity"/>
    <property type="evidence" value="ECO:0007669"/>
    <property type="project" value="UniProtKB-ARBA"/>
</dbReference>
<feature type="binding site" evidence="2">
    <location>
        <position position="103"/>
    </location>
    <ligand>
        <name>Mn(2+)</name>
        <dbReference type="ChEBI" id="CHEBI:29035"/>
        <label>2</label>
    </ligand>
</feature>
<keyword evidence="5" id="KW-1185">Reference proteome</keyword>
<name>A0A415E535_9FIRM</name>
<evidence type="ECO:0000256" key="2">
    <source>
        <dbReference type="PIRSR" id="PIRSR005962-1"/>
    </source>
</evidence>
<feature type="domain" description="Peptidase M20 dimerisation" evidence="3">
    <location>
        <begin position="184"/>
        <end position="280"/>
    </location>
</feature>
<dbReference type="AlphaFoldDB" id="A0A415E535"/>
<dbReference type="InterPro" id="IPR011650">
    <property type="entry name" value="Peptidase_M20_dimer"/>
</dbReference>
<keyword evidence="2" id="KW-0464">Manganese</keyword>
<evidence type="ECO:0000256" key="1">
    <source>
        <dbReference type="ARBA" id="ARBA00022801"/>
    </source>
</evidence>
<dbReference type="GO" id="GO:0046872">
    <property type="term" value="F:metal ion binding"/>
    <property type="evidence" value="ECO:0007669"/>
    <property type="project" value="UniProtKB-KW"/>
</dbReference>
<dbReference type="Proteomes" id="UP000284841">
    <property type="component" value="Unassembled WGS sequence"/>
</dbReference>
<evidence type="ECO:0000313" key="5">
    <source>
        <dbReference type="Proteomes" id="UP000284841"/>
    </source>
</evidence>
<feature type="binding site" evidence="2">
    <location>
        <position position="360"/>
    </location>
    <ligand>
        <name>Mn(2+)</name>
        <dbReference type="ChEBI" id="CHEBI:29035"/>
        <label>2</label>
    </ligand>
</feature>
<dbReference type="SUPFAM" id="SSF55031">
    <property type="entry name" value="Bacterial exopeptidase dimerisation domain"/>
    <property type="match status" value="1"/>
</dbReference>
<dbReference type="EMBL" id="QRMS01000002">
    <property type="protein sequence ID" value="RHJ88763.1"/>
    <property type="molecule type" value="Genomic_DNA"/>
</dbReference>
<dbReference type="OrthoDB" id="9776731at2"/>
<dbReference type="GO" id="GO:0019877">
    <property type="term" value="P:diaminopimelate biosynthetic process"/>
    <property type="evidence" value="ECO:0007669"/>
    <property type="project" value="UniProtKB-ARBA"/>
</dbReference>
<feature type="binding site" evidence="2">
    <location>
        <position position="161"/>
    </location>
    <ligand>
        <name>Mn(2+)</name>
        <dbReference type="ChEBI" id="CHEBI:29035"/>
        <label>2</label>
    </ligand>
</feature>
<evidence type="ECO:0000259" key="3">
    <source>
        <dbReference type="Pfam" id="PF07687"/>
    </source>
</evidence>
<keyword evidence="1 4" id="KW-0378">Hydrolase</keyword>
<dbReference type="InterPro" id="IPR017439">
    <property type="entry name" value="Amidohydrolase"/>
</dbReference>
<dbReference type="STRING" id="1776384.GCA_900086585_04145"/>
<proteinExistence type="predicted"/>
<dbReference type="FunFam" id="3.30.70.360:FF:000001">
    <property type="entry name" value="N-acetyldiaminopimelate deacetylase"/>
    <property type="match status" value="1"/>
</dbReference>
<dbReference type="SUPFAM" id="SSF53187">
    <property type="entry name" value="Zn-dependent exopeptidases"/>
    <property type="match status" value="1"/>
</dbReference>
<dbReference type="Pfam" id="PF07687">
    <property type="entry name" value="M20_dimer"/>
    <property type="match status" value="1"/>
</dbReference>
<feature type="binding site" evidence="2">
    <location>
        <position position="101"/>
    </location>
    <ligand>
        <name>Mn(2+)</name>
        <dbReference type="ChEBI" id="CHEBI:29035"/>
        <label>2</label>
    </ligand>
</feature>
<protein>
    <submittedName>
        <fullName evidence="4">Amidohydrolase</fullName>
    </submittedName>
</protein>
<dbReference type="Pfam" id="PF01546">
    <property type="entry name" value="Peptidase_M20"/>
    <property type="match status" value="1"/>
</dbReference>
<dbReference type="NCBIfam" id="TIGR01891">
    <property type="entry name" value="amidohydrolases"/>
    <property type="match status" value="1"/>
</dbReference>
<dbReference type="PANTHER" id="PTHR11014">
    <property type="entry name" value="PEPTIDASE M20 FAMILY MEMBER"/>
    <property type="match status" value="1"/>
</dbReference>
<dbReference type="RefSeq" id="WP_118335545.1">
    <property type="nucleotide sequence ID" value="NZ_AP025567.1"/>
</dbReference>